<evidence type="ECO:0000313" key="5">
    <source>
        <dbReference type="Proteomes" id="UP000182725"/>
    </source>
</evidence>
<dbReference type="Gene3D" id="3.20.20.30">
    <property type="entry name" value="Luciferase-like domain"/>
    <property type="match status" value="1"/>
</dbReference>
<dbReference type="GO" id="GO:0005829">
    <property type="term" value="C:cytosol"/>
    <property type="evidence" value="ECO:0007669"/>
    <property type="project" value="TreeGrafter"/>
</dbReference>
<gene>
    <name evidence="4" type="ORF">SAMN04489740_2871</name>
</gene>
<evidence type="ECO:0000256" key="1">
    <source>
        <dbReference type="ARBA" id="ARBA00023002"/>
    </source>
</evidence>
<name>A0A1H5MCM3_9MICC</name>
<dbReference type="InterPro" id="IPR036661">
    <property type="entry name" value="Luciferase-like_sf"/>
</dbReference>
<dbReference type="Proteomes" id="UP000182725">
    <property type="component" value="Unassembled WGS sequence"/>
</dbReference>
<evidence type="ECO:0000256" key="2">
    <source>
        <dbReference type="ARBA" id="ARBA00023033"/>
    </source>
</evidence>
<keyword evidence="2" id="KW-0503">Monooxygenase</keyword>
<dbReference type="PANTHER" id="PTHR30137">
    <property type="entry name" value="LUCIFERASE-LIKE MONOOXYGENASE"/>
    <property type="match status" value="1"/>
</dbReference>
<dbReference type="PANTHER" id="PTHR30137:SF8">
    <property type="entry name" value="BLR5498 PROTEIN"/>
    <property type="match status" value="1"/>
</dbReference>
<keyword evidence="1" id="KW-0560">Oxidoreductase</keyword>
<proteinExistence type="predicted"/>
<protein>
    <submittedName>
        <fullName evidence="4">Probable oxidoreductase, LLM family</fullName>
    </submittedName>
</protein>
<dbReference type="EMBL" id="FNTV01000001">
    <property type="protein sequence ID" value="SEE87122.1"/>
    <property type="molecule type" value="Genomic_DNA"/>
</dbReference>
<dbReference type="GO" id="GO:0016705">
    <property type="term" value="F:oxidoreductase activity, acting on paired donors, with incorporation or reduction of molecular oxygen"/>
    <property type="evidence" value="ECO:0007669"/>
    <property type="project" value="InterPro"/>
</dbReference>
<dbReference type="SUPFAM" id="SSF51679">
    <property type="entry name" value="Bacterial luciferase-like"/>
    <property type="match status" value="1"/>
</dbReference>
<evidence type="ECO:0000259" key="3">
    <source>
        <dbReference type="Pfam" id="PF00296"/>
    </source>
</evidence>
<sequence>MELGIYSFGDVHADPVTGALISPEQRMADLLERARLADEVGLDYFGIGEHHRADYAVSSTIPVLAAAAAQTKHIKVGSAVTVLSTEDPVRVYQQFATLDLLSGGRAEVTAGRGSFIESYPLFGANLNDYEELYDEKIDLLLALNKAGNNEEPITWSGKFRPALDQATIYPRPVNNNLDIWIATGGTPSSTARAAALGTNVIYALLGGSISNFARHAQLFRTGAQQAGHDARALKVGVSAVGLVAKNGATDTFYPYWRHLMEGISRERGFSQPNRISYNMQTAPAGAIYAGAPEQVAEKILLTHQRMGHDRHILEMDLASVPQKDVLKSIELFGTEVKPLIDAELKTTNTKGPTA</sequence>
<dbReference type="Pfam" id="PF00296">
    <property type="entry name" value="Bac_luciferase"/>
    <property type="match status" value="1"/>
</dbReference>
<reference evidence="4 5" key="1">
    <citation type="submission" date="2016-10" db="EMBL/GenBank/DDBJ databases">
        <authorList>
            <person name="de Groot N.N."/>
        </authorList>
    </citation>
    <scope>NUCLEOTIDE SEQUENCE [LARGE SCALE GENOMIC DNA]</scope>
    <source>
        <strain evidence="4 5">DSM 22274</strain>
    </source>
</reference>
<dbReference type="AlphaFoldDB" id="A0A1H5MCM3"/>
<dbReference type="InterPro" id="IPR011251">
    <property type="entry name" value="Luciferase-like_dom"/>
</dbReference>
<feature type="domain" description="Luciferase-like" evidence="3">
    <location>
        <begin position="1"/>
        <end position="304"/>
    </location>
</feature>
<dbReference type="GO" id="GO:0004497">
    <property type="term" value="F:monooxygenase activity"/>
    <property type="evidence" value="ECO:0007669"/>
    <property type="project" value="UniProtKB-KW"/>
</dbReference>
<evidence type="ECO:0000313" key="4">
    <source>
        <dbReference type="EMBL" id="SEE87122.1"/>
    </source>
</evidence>
<accession>A0A1H5MCM3</accession>
<dbReference type="InterPro" id="IPR050766">
    <property type="entry name" value="Bact_Lucif_Oxidored"/>
</dbReference>
<organism evidence="4 5">
    <name type="scientific">Arthrobacter alpinus</name>
    <dbReference type="NCBI Taxonomy" id="656366"/>
    <lineage>
        <taxon>Bacteria</taxon>
        <taxon>Bacillati</taxon>
        <taxon>Actinomycetota</taxon>
        <taxon>Actinomycetes</taxon>
        <taxon>Micrococcales</taxon>
        <taxon>Micrococcaceae</taxon>
        <taxon>Arthrobacter</taxon>
    </lineage>
</organism>